<evidence type="ECO:0000256" key="10">
    <source>
        <dbReference type="PIRSR" id="PIRSR000077-4"/>
    </source>
</evidence>
<dbReference type="PROSITE" id="PS00194">
    <property type="entry name" value="THIOREDOXIN_1"/>
    <property type="match status" value="1"/>
</dbReference>
<dbReference type="InterPro" id="IPR017937">
    <property type="entry name" value="Thioredoxin_CS"/>
</dbReference>
<evidence type="ECO:0000256" key="5">
    <source>
        <dbReference type="ARBA" id="ARBA00023157"/>
    </source>
</evidence>
<gene>
    <name evidence="12" type="primary">trxA</name>
    <name evidence="12" type="ORF">JYB65_12495</name>
</gene>
<evidence type="ECO:0000256" key="6">
    <source>
        <dbReference type="ARBA" id="ARBA00023284"/>
    </source>
</evidence>
<evidence type="ECO:0000313" key="13">
    <source>
        <dbReference type="Proteomes" id="UP000664545"/>
    </source>
</evidence>
<dbReference type="SUPFAM" id="SSF52833">
    <property type="entry name" value="Thioredoxin-like"/>
    <property type="match status" value="1"/>
</dbReference>
<dbReference type="GO" id="GO:0015035">
    <property type="term" value="F:protein-disulfide reductase activity"/>
    <property type="evidence" value="ECO:0007669"/>
    <property type="project" value="UniProtKB-UniRule"/>
</dbReference>
<dbReference type="PANTHER" id="PTHR45663">
    <property type="entry name" value="GEO12009P1"/>
    <property type="match status" value="1"/>
</dbReference>
<dbReference type="Gene3D" id="3.40.30.10">
    <property type="entry name" value="Glutaredoxin"/>
    <property type="match status" value="1"/>
</dbReference>
<dbReference type="EMBL" id="JAFJZZ010000007">
    <property type="protein sequence ID" value="MBN7774186.1"/>
    <property type="molecule type" value="Genomic_DNA"/>
</dbReference>
<dbReference type="AlphaFoldDB" id="A0A939DAJ6"/>
<protein>
    <recommendedName>
        <fullName evidence="2 7">Thioredoxin</fullName>
    </recommendedName>
</protein>
<feature type="site" description="Deprotonates C-terminal active site Cys" evidence="9">
    <location>
        <position position="25"/>
    </location>
</feature>
<dbReference type="PRINTS" id="PR00421">
    <property type="entry name" value="THIOREDOXIN"/>
</dbReference>
<dbReference type="GO" id="GO:0045454">
    <property type="term" value="P:cell redox homeostasis"/>
    <property type="evidence" value="ECO:0007669"/>
    <property type="project" value="TreeGrafter"/>
</dbReference>
<dbReference type="InterPro" id="IPR005746">
    <property type="entry name" value="Thioredoxin"/>
</dbReference>
<dbReference type="InterPro" id="IPR013766">
    <property type="entry name" value="Thioredoxin_domain"/>
</dbReference>
<keyword evidence="4" id="KW-0249">Electron transport</keyword>
<feature type="site" description="Contributes to redox potential value" evidence="9">
    <location>
        <position position="32"/>
    </location>
</feature>
<feature type="site" description="Contributes to redox potential value" evidence="9">
    <location>
        <position position="33"/>
    </location>
</feature>
<dbReference type="PROSITE" id="PS51352">
    <property type="entry name" value="THIOREDOXIN_2"/>
    <property type="match status" value="1"/>
</dbReference>
<feature type="disulfide bond" description="Redox-active" evidence="10">
    <location>
        <begin position="31"/>
        <end position="34"/>
    </location>
</feature>
<feature type="active site" description="Nucleophile" evidence="9">
    <location>
        <position position="34"/>
    </location>
</feature>
<keyword evidence="6 10" id="KW-0676">Redox-active center</keyword>
<accession>A0A939DAJ6</accession>
<evidence type="ECO:0000259" key="11">
    <source>
        <dbReference type="PROSITE" id="PS51352"/>
    </source>
</evidence>
<dbReference type="PIRSF" id="PIRSF000077">
    <property type="entry name" value="Thioredoxin"/>
    <property type="match status" value="1"/>
</dbReference>
<sequence length="103" mass="11367">MSAITITKENFEEEVMKSDKTVLIDFWAPWCGPCRMVSPIVDEIAGEKTDIKVGKINIDEETDLAREFKVMSIPTLAVVKDGQVVNVAVGARPKSDIEAMLNV</sequence>
<evidence type="ECO:0000256" key="8">
    <source>
        <dbReference type="PIRNR" id="PIRNR000077"/>
    </source>
</evidence>
<evidence type="ECO:0000256" key="1">
    <source>
        <dbReference type="ARBA" id="ARBA00008987"/>
    </source>
</evidence>
<feature type="active site" description="Nucleophile" evidence="9">
    <location>
        <position position="31"/>
    </location>
</feature>
<keyword evidence="3" id="KW-0813">Transport</keyword>
<dbReference type="Pfam" id="PF00085">
    <property type="entry name" value="Thioredoxin"/>
    <property type="match status" value="1"/>
</dbReference>
<evidence type="ECO:0000256" key="4">
    <source>
        <dbReference type="ARBA" id="ARBA00022982"/>
    </source>
</evidence>
<dbReference type="GO" id="GO:0005829">
    <property type="term" value="C:cytosol"/>
    <property type="evidence" value="ECO:0007669"/>
    <property type="project" value="TreeGrafter"/>
</dbReference>
<keyword evidence="5 10" id="KW-1015">Disulfide bond</keyword>
<dbReference type="FunFam" id="3.40.30.10:FF:000001">
    <property type="entry name" value="Thioredoxin"/>
    <property type="match status" value="1"/>
</dbReference>
<proteinExistence type="inferred from homology"/>
<comment type="similarity">
    <text evidence="1 8">Belongs to the thioredoxin family.</text>
</comment>
<dbReference type="InterPro" id="IPR036249">
    <property type="entry name" value="Thioredoxin-like_sf"/>
</dbReference>
<evidence type="ECO:0000256" key="7">
    <source>
        <dbReference type="NCBIfam" id="TIGR01068"/>
    </source>
</evidence>
<dbReference type="CDD" id="cd02947">
    <property type="entry name" value="TRX_family"/>
    <property type="match status" value="1"/>
</dbReference>
<keyword evidence="13" id="KW-1185">Reference proteome</keyword>
<dbReference type="Proteomes" id="UP000664545">
    <property type="component" value="Unassembled WGS sequence"/>
</dbReference>
<dbReference type="PANTHER" id="PTHR45663:SF11">
    <property type="entry name" value="GEO12009P1"/>
    <property type="match status" value="1"/>
</dbReference>
<evidence type="ECO:0000313" key="12">
    <source>
        <dbReference type="EMBL" id="MBN7774186.1"/>
    </source>
</evidence>
<evidence type="ECO:0000256" key="9">
    <source>
        <dbReference type="PIRSR" id="PIRSR000077-1"/>
    </source>
</evidence>
<dbReference type="RefSeq" id="WP_206583028.1">
    <property type="nucleotide sequence ID" value="NZ_JAFJZZ010000007.1"/>
</dbReference>
<feature type="domain" description="Thioredoxin" evidence="11">
    <location>
        <begin position="1"/>
        <end position="103"/>
    </location>
</feature>
<name>A0A939DAJ6_CLOAM</name>
<dbReference type="NCBIfam" id="TIGR01068">
    <property type="entry name" value="thioredoxin"/>
    <property type="match status" value="1"/>
</dbReference>
<organism evidence="12 13">
    <name type="scientific">Clostridium aminobutyricum</name>
    <dbReference type="NCBI Taxonomy" id="33953"/>
    <lineage>
        <taxon>Bacteria</taxon>
        <taxon>Bacillati</taxon>
        <taxon>Bacillota</taxon>
        <taxon>Clostridia</taxon>
        <taxon>Eubacteriales</taxon>
        <taxon>Clostridiaceae</taxon>
        <taxon>Clostridium</taxon>
    </lineage>
</organism>
<evidence type="ECO:0000256" key="3">
    <source>
        <dbReference type="ARBA" id="ARBA00022448"/>
    </source>
</evidence>
<comment type="caution">
    <text evidence="12">The sequence shown here is derived from an EMBL/GenBank/DDBJ whole genome shotgun (WGS) entry which is preliminary data.</text>
</comment>
<reference evidence="12" key="1">
    <citation type="submission" date="2021-02" db="EMBL/GenBank/DDBJ databases">
        <title>Abyssanaerobacter marinus gen.nov., sp., nov, anaerobic bacterium isolated from the Onnuri vent field of Indian Ocean and suggestion of Mogibacteriaceae fam. nov., and proposal of reclassification of ambiguous this family's genus member.</title>
        <authorList>
            <person name="Kim Y.J."/>
            <person name="Yang J.-A."/>
        </authorList>
    </citation>
    <scope>NUCLEOTIDE SEQUENCE</scope>
    <source>
        <strain evidence="12">DSM 2634</strain>
    </source>
</reference>
<evidence type="ECO:0000256" key="2">
    <source>
        <dbReference type="ARBA" id="ARBA00020570"/>
    </source>
</evidence>